<dbReference type="AlphaFoldDB" id="A0A9D2LQB9"/>
<dbReference type="SMART" id="SM01217">
    <property type="entry name" value="Fn3_like"/>
    <property type="match status" value="1"/>
</dbReference>
<reference evidence="4" key="2">
    <citation type="submission" date="2021-04" db="EMBL/GenBank/DDBJ databases">
        <authorList>
            <person name="Gilroy R."/>
        </authorList>
    </citation>
    <scope>NUCLEOTIDE SEQUENCE</scope>
    <source>
        <strain evidence="4">ChiSjej1B19-5720</strain>
    </source>
</reference>
<dbReference type="GO" id="GO:0008422">
    <property type="term" value="F:beta-glucosidase activity"/>
    <property type="evidence" value="ECO:0007669"/>
    <property type="project" value="UniProtKB-ARBA"/>
</dbReference>
<reference evidence="4" key="1">
    <citation type="journal article" date="2021" name="PeerJ">
        <title>Extensive microbial diversity within the chicken gut microbiome revealed by metagenomics and culture.</title>
        <authorList>
            <person name="Gilroy R."/>
            <person name="Ravi A."/>
            <person name="Getino M."/>
            <person name="Pursley I."/>
            <person name="Horton D.L."/>
            <person name="Alikhan N.F."/>
            <person name="Baker D."/>
            <person name="Gharbi K."/>
            <person name="Hall N."/>
            <person name="Watson M."/>
            <person name="Adriaenssens E.M."/>
            <person name="Foster-Nyarko E."/>
            <person name="Jarju S."/>
            <person name="Secka A."/>
            <person name="Antonio M."/>
            <person name="Oren A."/>
            <person name="Chaudhuri R.R."/>
            <person name="La Ragione R."/>
            <person name="Hildebrand F."/>
            <person name="Pallen M.J."/>
        </authorList>
    </citation>
    <scope>NUCLEOTIDE SEQUENCE</scope>
    <source>
        <strain evidence="4">ChiSjej1B19-5720</strain>
    </source>
</reference>
<accession>A0A9D2LQB9</accession>
<evidence type="ECO:0000259" key="3">
    <source>
        <dbReference type="SMART" id="SM01217"/>
    </source>
</evidence>
<organism evidence="4 5">
    <name type="scientific">Candidatus Blautia faecavium</name>
    <dbReference type="NCBI Taxonomy" id="2838487"/>
    <lineage>
        <taxon>Bacteria</taxon>
        <taxon>Bacillati</taxon>
        <taxon>Bacillota</taxon>
        <taxon>Clostridia</taxon>
        <taxon>Lachnospirales</taxon>
        <taxon>Lachnospiraceae</taxon>
        <taxon>Blautia</taxon>
    </lineage>
</organism>
<dbReference type="InterPro" id="IPR026891">
    <property type="entry name" value="Fn3-like"/>
</dbReference>
<protein>
    <submittedName>
        <fullName evidence="4">Fibronectin type III-like domain-contianing protein</fullName>
    </submittedName>
</protein>
<evidence type="ECO:0000256" key="2">
    <source>
        <dbReference type="ARBA" id="ARBA00022801"/>
    </source>
</evidence>
<evidence type="ECO:0000313" key="5">
    <source>
        <dbReference type="Proteomes" id="UP000823842"/>
    </source>
</evidence>
<proteinExistence type="inferred from homology"/>
<dbReference type="PANTHER" id="PTHR42715">
    <property type="entry name" value="BETA-GLUCOSIDASE"/>
    <property type="match status" value="1"/>
</dbReference>
<dbReference type="InterPro" id="IPR013783">
    <property type="entry name" value="Ig-like_fold"/>
</dbReference>
<dbReference type="Proteomes" id="UP000823842">
    <property type="component" value="Unassembled WGS sequence"/>
</dbReference>
<dbReference type="FunFam" id="2.60.40.10:FF:000495">
    <property type="entry name" value="Periplasmic beta-glucosidase"/>
    <property type="match status" value="1"/>
</dbReference>
<dbReference type="EMBL" id="DWYZ01000056">
    <property type="protein sequence ID" value="HJB27625.1"/>
    <property type="molecule type" value="Genomic_DNA"/>
</dbReference>
<dbReference type="Gene3D" id="2.60.40.10">
    <property type="entry name" value="Immunoglobulins"/>
    <property type="match status" value="1"/>
</dbReference>
<dbReference type="PANTHER" id="PTHR42715:SF10">
    <property type="entry name" value="BETA-GLUCOSIDASE"/>
    <property type="match status" value="1"/>
</dbReference>
<feature type="domain" description="Fibronectin type III-like" evidence="3">
    <location>
        <begin position="4"/>
        <end position="73"/>
    </location>
</feature>
<comment type="caution">
    <text evidence="4">The sequence shown here is derived from an EMBL/GenBank/DDBJ whole genome shotgun (WGS) entry which is preliminary data.</text>
</comment>
<comment type="similarity">
    <text evidence="1">Belongs to the glycosyl hydrolase 3 family.</text>
</comment>
<keyword evidence="2" id="KW-0378">Hydrolase</keyword>
<dbReference type="Pfam" id="PF14310">
    <property type="entry name" value="Fn3-like"/>
    <property type="match status" value="1"/>
</dbReference>
<feature type="non-terminal residue" evidence="4">
    <location>
        <position position="1"/>
    </location>
</feature>
<evidence type="ECO:0000256" key="1">
    <source>
        <dbReference type="ARBA" id="ARBA00005336"/>
    </source>
</evidence>
<name>A0A9D2LQB9_9FIRM</name>
<gene>
    <name evidence="4" type="ORF">IAA06_02390</name>
</gene>
<evidence type="ECO:0000313" key="4">
    <source>
        <dbReference type="EMBL" id="HJB27625.1"/>
    </source>
</evidence>
<dbReference type="InterPro" id="IPR050288">
    <property type="entry name" value="Cellulose_deg_GH3"/>
</dbReference>
<sequence length="86" mass="9972">EGAEVVQLYMHDAAASLVRPKKELKGFQKIFLKPGERKEVSIYLEKSQMGFYDDDMRYHLEDGEFILYMGGNSRDCISETTDVKFQ</sequence>